<feature type="transmembrane region" description="Helical" evidence="1">
    <location>
        <begin position="22"/>
        <end position="43"/>
    </location>
</feature>
<comment type="caution">
    <text evidence="2">The sequence shown here is derived from an EMBL/GenBank/DDBJ whole genome shotgun (WGS) entry which is preliminary data.</text>
</comment>
<name>A0ABW9V844_9BURK</name>
<organism evidence="2 3">
    <name type="scientific">Duganella lactea</name>
    <dbReference type="NCBI Taxonomy" id="2692173"/>
    <lineage>
        <taxon>Bacteria</taxon>
        <taxon>Pseudomonadati</taxon>
        <taxon>Pseudomonadota</taxon>
        <taxon>Betaproteobacteria</taxon>
        <taxon>Burkholderiales</taxon>
        <taxon>Oxalobacteraceae</taxon>
        <taxon>Telluria group</taxon>
        <taxon>Duganella</taxon>
    </lineage>
</organism>
<keyword evidence="3" id="KW-1185">Reference proteome</keyword>
<sequence length="135" mass="14153">MSALGDVAAGAGGALGGQIWKITTLVLLTILLAGGGAGGALWWSAAAVRDKALADLKAEQGVTAQLRAGVDDQNRTIQMWYRASEDAAARGRTAMQQAEANGRRYDQALQYLAGARATTCDEAMPFVNKMLEGVR</sequence>
<accession>A0ABW9V844</accession>
<keyword evidence="1" id="KW-0812">Transmembrane</keyword>
<dbReference type="EMBL" id="WWCO01000006">
    <property type="protein sequence ID" value="MYM34950.1"/>
    <property type="molecule type" value="Genomic_DNA"/>
</dbReference>
<keyword evidence="1" id="KW-0472">Membrane</keyword>
<dbReference type="RefSeq" id="WP_160990327.1">
    <property type="nucleotide sequence ID" value="NZ_WWCO01000006.1"/>
</dbReference>
<keyword evidence="1" id="KW-1133">Transmembrane helix</keyword>
<gene>
    <name evidence="2" type="ORF">GTP38_11440</name>
</gene>
<reference evidence="2 3" key="1">
    <citation type="submission" date="2019-12" db="EMBL/GenBank/DDBJ databases">
        <title>Novel species isolated from a subtropical stream in China.</title>
        <authorList>
            <person name="Lu H."/>
        </authorList>
    </citation>
    <scope>NUCLEOTIDE SEQUENCE [LARGE SCALE GENOMIC DNA]</scope>
    <source>
        <strain evidence="2 3">FT94W</strain>
    </source>
</reference>
<evidence type="ECO:0000313" key="3">
    <source>
        <dbReference type="Proteomes" id="UP000449678"/>
    </source>
</evidence>
<proteinExistence type="predicted"/>
<dbReference type="Proteomes" id="UP000449678">
    <property type="component" value="Unassembled WGS sequence"/>
</dbReference>
<evidence type="ECO:0000256" key="1">
    <source>
        <dbReference type="SAM" id="Phobius"/>
    </source>
</evidence>
<evidence type="ECO:0000313" key="2">
    <source>
        <dbReference type="EMBL" id="MYM34950.1"/>
    </source>
</evidence>
<protein>
    <submittedName>
        <fullName evidence="2">Uncharacterized protein</fullName>
    </submittedName>
</protein>